<gene>
    <name evidence="1" type="ORF">PDE_08363</name>
</gene>
<dbReference type="AlphaFoldDB" id="S7ZXC0"/>
<dbReference type="PhylomeDB" id="S7ZXC0"/>
<dbReference type="OrthoDB" id="427186at2759"/>
<proteinExistence type="predicted"/>
<name>S7ZXC0_PENO1</name>
<dbReference type="HOGENOM" id="CLU_619841_0_0_1"/>
<keyword evidence="2" id="KW-1185">Reference proteome</keyword>
<dbReference type="EMBL" id="KB644415">
    <property type="protein sequence ID" value="EPS33401.1"/>
    <property type="molecule type" value="Genomic_DNA"/>
</dbReference>
<sequence length="437" mass="49693">MCAATPTSAEKYLADAEGGVLSITSHEDVLRVAFIQTCKTLDGPGWVFEPVEKLHAHGFSFGKDDLRFNRSLDAFYITQIVTALYRHDPSLEEEFLPFSEFDAFYQTHYDLMHSSVWRSYYSVPFLSQRTTARFYRLPDLLDLPDSTEPFIFVPRERQIGPTQILKLPRWAYTVSVTRQRNKLLPEATITSLALTTLAETMTRLHEAYPSAQQYSESYARFWLDSMIGRAIWRPYAFGVLVAMGHWNIHGLEAQYHAQMAGQEITGPPRDLFCGFPDGGLAAEAAERGWQEEIGGEEEVQFLAAVAAEETAGLLEEGTEIGKFDLSVRSHILLAVMHAAVKDESEKAQFLEELEKRMVQAGTAKPETVGRWIQEALKVMEPYAHDWQDARHSSAGSDSAQDRKMIFRQILVENPQLFARWRWSSYAKGFNFQLEARV</sequence>
<evidence type="ECO:0000313" key="2">
    <source>
        <dbReference type="Proteomes" id="UP000019376"/>
    </source>
</evidence>
<evidence type="ECO:0000313" key="1">
    <source>
        <dbReference type="EMBL" id="EPS33401.1"/>
    </source>
</evidence>
<protein>
    <submittedName>
        <fullName evidence="1">Uncharacterized protein</fullName>
    </submittedName>
</protein>
<organism evidence="1 2">
    <name type="scientific">Penicillium oxalicum (strain 114-2 / CGMCC 5302)</name>
    <name type="common">Penicillium decumbens</name>
    <dbReference type="NCBI Taxonomy" id="933388"/>
    <lineage>
        <taxon>Eukaryota</taxon>
        <taxon>Fungi</taxon>
        <taxon>Dikarya</taxon>
        <taxon>Ascomycota</taxon>
        <taxon>Pezizomycotina</taxon>
        <taxon>Eurotiomycetes</taxon>
        <taxon>Eurotiomycetidae</taxon>
        <taxon>Eurotiales</taxon>
        <taxon>Aspergillaceae</taxon>
        <taxon>Penicillium</taxon>
    </lineage>
</organism>
<accession>S7ZXC0</accession>
<reference evidence="1 2" key="1">
    <citation type="journal article" date="2013" name="PLoS ONE">
        <title>Genomic and secretomic analyses reveal unique features of the lignocellulolytic enzyme system of Penicillium decumbens.</title>
        <authorList>
            <person name="Liu G."/>
            <person name="Zhang L."/>
            <person name="Wei X."/>
            <person name="Zou G."/>
            <person name="Qin Y."/>
            <person name="Ma L."/>
            <person name="Li J."/>
            <person name="Zheng H."/>
            <person name="Wang S."/>
            <person name="Wang C."/>
            <person name="Xun L."/>
            <person name="Zhao G.-P."/>
            <person name="Zhou Z."/>
            <person name="Qu Y."/>
        </authorList>
    </citation>
    <scope>NUCLEOTIDE SEQUENCE [LARGE SCALE GENOMIC DNA]</scope>
    <source>
        <strain evidence="2">114-2 / CGMCC 5302</strain>
    </source>
</reference>
<dbReference type="Proteomes" id="UP000019376">
    <property type="component" value="Unassembled WGS sequence"/>
</dbReference>
<dbReference type="eggNOG" id="ENOG502SJTF">
    <property type="taxonomic scope" value="Eukaryota"/>
</dbReference>
<dbReference type="STRING" id="933388.S7ZXC0"/>